<keyword evidence="3" id="KW-1185">Reference proteome</keyword>
<name>R7WQ04_9NOCA</name>
<dbReference type="Proteomes" id="UP000013525">
    <property type="component" value="Unassembled WGS sequence"/>
</dbReference>
<protein>
    <submittedName>
        <fullName evidence="2">Aryl-alcohol dehydrogenase (NADP+)</fullName>
    </submittedName>
</protein>
<dbReference type="Pfam" id="PF00248">
    <property type="entry name" value="Aldo_ket_red"/>
    <property type="match status" value="1"/>
</dbReference>
<gene>
    <name evidence="2" type="ORF">Rrhod_1288</name>
</gene>
<dbReference type="GO" id="GO:0005829">
    <property type="term" value="C:cytosol"/>
    <property type="evidence" value="ECO:0007669"/>
    <property type="project" value="TreeGrafter"/>
</dbReference>
<organism evidence="2 3">
    <name type="scientific">Rhodococcus rhodnii LMG 5362</name>
    <dbReference type="NCBI Taxonomy" id="1273125"/>
    <lineage>
        <taxon>Bacteria</taxon>
        <taxon>Bacillati</taxon>
        <taxon>Actinomycetota</taxon>
        <taxon>Actinomycetes</taxon>
        <taxon>Mycobacteriales</taxon>
        <taxon>Nocardiaceae</taxon>
        <taxon>Rhodococcus</taxon>
    </lineage>
</organism>
<dbReference type="EMBL" id="APMY01000043">
    <property type="protein sequence ID" value="EOM77335.1"/>
    <property type="molecule type" value="Genomic_DNA"/>
</dbReference>
<dbReference type="InterPro" id="IPR050523">
    <property type="entry name" value="AKR_Detox_Biosynth"/>
</dbReference>
<dbReference type="InterPro" id="IPR018170">
    <property type="entry name" value="Aldo/ket_reductase_CS"/>
</dbReference>
<sequence>MWCDSVRHEPDDLPEGNGEHDVVAVGHSDLEIFPLALGGNTFGWTADETTSFDILDSFAEGGGNMIDTADSYSAFAPGNSGGESETIIGRWLAHNGLREHVVVATKVSRHPQFRGLAPETIAAASAASLERLQTDRIDLYYAHYDDPDVPLEDSLAAFDELVRNGSVRYLGISNYSPERVREWMSIADARGYARPVALQVQYNLVHHATFERDYAPLAAEFGLAVFPYYSLAAGFLAGKYRTMEDLRGVPREATAAKYLTPAGLEVVDALHEIGAAHDVEPATIALAWLLTRPRITAPLASASRLDQLYSLMDAPSIVLTSSEIHRLDTLSRAVAQ</sequence>
<dbReference type="InterPro" id="IPR036812">
    <property type="entry name" value="NAD(P)_OxRdtase_dom_sf"/>
</dbReference>
<dbReference type="SUPFAM" id="SSF51430">
    <property type="entry name" value="NAD(P)-linked oxidoreductase"/>
    <property type="match status" value="1"/>
</dbReference>
<dbReference type="PROSITE" id="PS00062">
    <property type="entry name" value="ALDOKETO_REDUCTASE_2"/>
    <property type="match status" value="1"/>
</dbReference>
<dbReference type="InterPro" id="IPR023210">
    <property type="entry name" value="NADP_OxRdtase_dom"/>
</dbReference>
<evidence type="ECO:0000313" key="2">
    <source>
        <dbReference type="EMBL" id="EOM77335.1"/>
    </source>
</evidence>
<dbReference type="Gene3D" id="3.20.20.100">
    <property type="entry name" value="NADP-dependent oxidoreductase domain"/>
    <property type="match status" value="1"/>
</dbReference>
<dbReference type="GO" id="GO:0016491">
    <property type="term" value="F:oxidoreductase activity"/>
    <property type="evidence" value="ECO:0007669"/>
    <property type="project" value="InterPro"/>
</dbReference>
<dbReference type="eggNOG" id="COG0667">
    <property type="taxonomic scope" value="Bacteria"/>
</dbReference>
<dbReference type="CDD" id="cd19081">
    <property type="entry name" value="AKR_AKR9C1"/>
    <property type="match status" value="1"/>
</dbReference>
<dbReference type="AlphaFoldDB" id="R7WQ04"/>
<accession>R7WQ04</accession>
<reference evidence="2 3" key="1">
    <citation type="journal article" date="2013" name="Genome Announc.">
        <title>Draft Genome Sequence of Rhodococcus rhodnii Strain LMG5362, a Symbiont of Rhodnius prolixus (Hemiptera, Reduviidae, Triatominae), the Principle Vector of Trypanosoma cruzi.</title>
        <authorList>
            <person name="Pachebat J.A."/>
            <person name="van Keulen G."/>
            <person name="Whitten M.M."/>
            <person name="Girdwood S."/>
            <person name="Del Sol R."/>
            <person name="Dyson P.J."/>
            <person name="Facey P.D."/>
        </authorList>
    </citation>
    <scope>NUCLEOTIDE SEQUENCE [LARGE SCALE GENOMIC DNA]</scope>
    <source>
        <strain evidence="2 3">LMG 5362</strain>
    </source>
</reference>
<dbReference type="PATRIC" id="fig|1273125.3.peg.1244"/>
<evidence type="ECO:0000259" key="1">
    <source>
        <dbReference type="Pfam" id="PF00248"/>
    </source>
</evidence>
<evidence type="ECO:0000313" key="3">
    <source>
        <dbReference type="Proteomes" id="UP000013525"/>
    </source>
</evidence>
<dbReference type="PANTHER" id="PTHR43364:SF6">
    <property type="entry name" value="OXIDOREDUCTASE-RELATED"/>
    <property type="match status" value="1"/>
</dbReference>
<proteinExistence type="predicted"/>
<comment type="caution">
    <text evidence="2">The sequence shown here is derived from an EMBL/GenBank/DDBJ whole genome shotgun (WGS) entry which is preliminary data.</text>
</comment>
<dbReference type="InterPro" id="IPR020471">
    <property type="entry name" value="AKR"/>
</dbReference>
<dbReference type="PANTHER" id="PTHR43364">
    <property type="entry name" value="NADH-SPECIFIC METHYLGLYOXAL REDUCTASE-RELATED"/>
    <property type="match status" value="1"/>
</dbReference>
<dbReference type="PRINTS" id="PR00069">
    <property type="entry name" value="ALDKETRDTASE"/>
</dbReference>
<feature type="domain" description="NADP-dependent oxidoreductase" evidence="1">
    <location>
        <begin position="34"/>
        <end position="330"/>
    </location>
</feature>